<feature type="domain" description="DUF4283" evidence="3">
    <location>
        <begin position="171"/>
        <end position="250"/>
    </location>
</feature>
<feature type="compositionally biased region" description="Low complexity" evidence="1">
    <location>
        <begin position="87"/>
        <end position="105"/>
    </location>
</feature>
<accession>K7MBQ3</accession>
<dbReference type="Pfam" id="PF03372">
    <property type="entry name" value="Exo_endo_phos"/>
    <property type="match status" value="1"/>
</dbReference>
<dbReference type="HOGENOM" id="CLU_020055_0_0_1"/>
<feature type="region of interest" description="Disordered" evidence="1">
    <location>
        <begin position="87"/>
        <end position="133"/>
    </location>
</feature>
<keyword evidence="6" id="KW-1185">Reference proteome</keyword>
<feature type="compositionally biased region" description="Low complexity" evidence="1">
    <location>
        <begin position="20"/>
        <end position="33"/>
    </location>
</feature>
<dbReference type="Gene3D" id="3.60.10.10">
    <property type="entry name" value="Endonuclease/exonuclease/phosphatase"/>
    <property type="match status" value="1"/>
</dbReference>
<organism evidence="5">
    <name type="scientific">Glycine max</name>
    <name type="common">Soybean</name>
    <name type="synonym">Glycine hispida</name>
    <dbReference type="NCBI Taxonomy" id="3847"/>
    <lineage>
        <taxon>Eukaryota</taxon>
        <taxon>Viridiplantae</taxon>
        <taxon>Streptophyta</taxon>
        <taxon>Embryophyta</taxon>
        <taxon>Tracheophyta</taxon>
        <taxon>Spermatophyta</taxon>
        <taxon>Magnoliopsida</taxon>
        <taxon>eudicotyledons</taxon>
        <taxon>Gunneridae</taxon>
        <taxon>Pentapetalae</taxon>
        <taxon>rosids</taxon>
        <taxon>fabids</taxon>
        <taxon>Fabales</taxon>
        <taxon>Fabaceae</taxon>
        <taxon>Papilionoideae</taxon>
        <taxon>50 kb inversion clade</taxon>
        <taxon>NPAAA clade</taxon>
        <taxon>indigoferoid/millettioid clade</taxon>
        <taxon>Phaseoleae</taxon>
        <taxon>Glycine</taxon>
        <taxon>Glycine subgen. Soja</taxon>
    </lineage>
</organism>
<evidence type="ECO:0008006" key="7">
    <source>
        <dbReference type="Google" id="ProtNLM"/>
    </source>
</evidence>
<reference evidence="4" key="3">
    <citation type="submission" date="2018-07" db="EMBL/GenBank/DDBJ databases">
        <title>WGS assembly of Glycine max.</title>
        <authorList>
            <person name="Schmutz J."/>
            <person name="Cannon S."/>
            <person name="Schlueter J."/>
            <person name="Ma J."/>
            <person name="Mitros T."/>
            <person name="Nelson W."/>
            <person name="Hyten D."/>
            <person name="Song Q."/>
            <person name="Thelen J."/>
            <person name="Cheng J."/>
            <person name="Xu D."/>
            <person name="Hellsten U."/>
            <person name="May G."/>
            <person name="Yu Y."/>
            <person name="Sakurai T."/>
            <person name="Umezawa T."/>
            <person name="Bhattacharyya M."/>
            <person name="Sandhu D."/>
            <person name="Valliyodan B."/>
            <person name="Lindquist E."/>
            <person name="Peto M."/>
            <person name="Grant D."/>
            <person name="Shu S."/>
            <person name="Goodstein D."/>
            <person name="Barry K."/>
            <person name="Futrell-Griggs M."/>
            <person name="Abernathy B."/>
            <person name="Du J."/>
            <person name="Tian Z."/>
            <person name="Zhu L."/>
            <person name="Gill N."/>
            <person name="Joshi T."/>
            <person name="Libault M."/>
            <person name="Sethuraman A."/>
            <person name="Zhang X."/>
            <person name="Shinozaki K."/>
            <person name="Nguyen H."/>
            <person name="Wing R."/>
            <person name="Cregan P."/>
            <person name="Specht J."/>
            <person name="Grimwood J."/>
            <person name="Rokhsar D."/>
            <person name="Stacey G."/>
            <person name="Shoemaker R."/>
            <person name="Jackson S."/>
        </authorList>
    </citation>
    <scope>NUCLEOTIDE SEQUENCE</scope>
    <source>
        <tissue evidence="4">Callus</tissue>
    </source>
</reference>
<proteinExistence type="predicted"/>
<dbReference type="InParanoid" id="K7MBQ3"/>
<dbReference type="AlphaFoldDB" id="K7MBQ3"/>
<reference evidence="5" key="2">
    <citation type="submission" date="2018-02" db="UniProtKB">
        <authorList>
            <consortium name="EnsemblPlants"/>
        </authorList>
    </citation>
    <scope>IDENTIFICATION</scope>
    <source>
        <strain evidence="5">Williams 82</strain>
    </source>
</reference>
<dbReference type="SMR" id="K7MBQ3"/>
<dbReference type="SUPFAM" id="SSF56219">
    <property type="entry name" value="DNase I-like"/>
    <property type="match status" value="1"/>
</dbReference>
<feature type="domain" description="Endonuclease/exonuclease/phosphatase" evidence="2">
    <location>
        <begin position="473"/>
        <end position="646"/>
    </location>
</feature>
<protein>
    <recommendedName>
        <fullName evidence="7">DUF4283 domain-containing protein</fullName>
    </recommendedName>
</protein>
<dbReference type="InterPro" id="IPR036691">
    <property type="entry name" value="Endo/exonu/phosph_ase_sf"/>
</dbReference>
<sequence length="653" mass="72748">MGKNKGRQSHSAAKQIMVKGTTSSSGKSQTSATSGLAGCLDVVQANQNAYTASQDNLVGKVLVKKTGTSSAKTDDVAHQVFDNLSECSVESESSPEVSCTLGDNDSTTDDDSSHSCGSKSSPQLDDNKAPTPWVNLFKDNRSPSKGFGMKFSPPPSDDEVLLEETYLQPLEEAWGHSLIGYVAGRFPGKKALLDCCQKWGVKFSYSAHESGWLVFKFESEDDLNQVLSAGPYFIFQRPLLLKVMPTFFDFGNEELSKIPVWVKLKNLPLELWNPQALGKILSKIGSPIRSDHLTASKGSISFARALVEVDASLELIDEVRFRLPTRKTFVQKIEYENRPSFCTHCKMIGHRLTNCKAVTANKHVLITACPTLDQSQVGDSAMPPHTNTAGPSDNPKNIQTNMSVPHHRKHVLVANHVPVLQNSSDLKEIGNTELDDPIEEGFVQVKTKHQKKGFNLPLKHHAMQNFLRCKEINVMVVLETKLNEASVEEIIRRKFSDWHFTHNFASHNAGRILILWKQDKIHLSVLESNAQLIHCAIDCKTTAKRLQVSFIYGLHSIMARRSLWINLNSINANMNCPWLLIGDFNSILSPTDRFNGAEPNAYELQDFVDCYSDLGLGSINTHGPLYTWTNGRVWSKLDRALCNQTWFNSFENS</sequence>
<dbReference type="PANTHER" id="PTHR33233">
    <property type="entry name" value="ENDONUCLEASE/EXONUCLEASE/PHOSPHATASE"/>
    <property type="match status" value="1"/>
</dbReference>
<feature type="region of interest" description="Disordered" evidence="1">
    <location>
        <begin position="377"/>
        <end position="396"/>
    </location>
</feature>
<dbReference type="GO" id="GO:0003824">
    <property type="term" value="F:catalytic activity"/>
    <property type="evidence" value="ECO:0007669"/>
    <property type="project" value="InterPro"/>
</dbReference>
<dbReference type="InterPro" id="IPR025558">
    <property type="entry name" value="DUF4283"/>
</dbReference>
<evidence type="ECO:0000256" key="1">
    <source>
        <dbReference type="SAM" id="MobiDB-lite"/>
    </source>
</evidence>
<reference evidence="4 5" key="1">
    <citation type="journal article" date="2010" name="Nature">
        <title>Genome sequence of the palaeopolyploid soybean.</title>
        <authorList>
            <person name="Schmutz J."/>
            <person name="Cannon S.B."/>
            <person name="Schlueter J."/>
            <person name="Ma J."/>
            <person name="Mitros T."/>
            <person name="Nelson W."/>
            <person name="Hyten D.L."/>
            <person name="Song Q."/>
            <person name="Thelen J.J."/>
            <person name="Cheng J."/>
            <person name="Xu D."/>
            <person name="Hellsten U."/>
            <person name="May G.D."/>
            <person name="Yu Y."/>
            <person name="Sakurai T."/>
            <person name="Umezawa T."/>
            <person name="Bhattacharyya M.K."/>
            <person name="Sandhu D."/>
            <person name="Valliyodan B."/>
            <person name="Lindquist E."/>
            <person name="Peto M."/>
            <person name="Grant D."/>
            <person name="Shu S."/>
            <person name="Goodstein D."/>
            <person name="Barry K."/>
            <person name="Futrell-Griggs M."/>
            <person name="Abernathy B."/>
            <person name="Du J."/>
            <person name="Tian Z."/>
            <person name="Zhu L."/>
            <person name="Gill N."/>
            <person name="Joshi T."/>
            <person name="Libault M."/>
            <person name="Sethuraman A."/>
            <person name="Zhang X.-C."/>
            <person name="Shinozaki K."/>
            <person name="Nguyen H.T."/>
            <person name="Wing R.A."/>
            <person name="Cregan P."/>
            <person name="Specht J."/>
            <person name="Grimwood J."/>
            <person name="Rokhsar D."/>
            <person name="Stacey G."/>
            <person name="Shoemaker R.C."/>
            <person name="Jackson S.A."/>
        </authorList>
    </citation>
    <scope>NUCLEOTIDE SEQUENCE [LARGE SCALE GENOMIC DNA]</scope>
    <source>
        <strain evidence="5">cv. Williams 82</strain>
        <tissue evidence="4">Callus</tissue>
    </source>
</reference>
<dbReference type="STRING" id="3847.K7MBQ3"/>
<dbReference type="EnsemblPlants" id="KRH12253">
    <property type="protein sequence ID" value="KRH12253"/>
    <property type="gene ID" value="GLYMA_15G162400"/>
</dbReference>
<dbReference type="PANTHER" id="PTHR33233:SF17">
    <property type="entry name" value="DUF4283 DOMAIN-CONTAINING PROTEIN"/>
    <property type="match status" value="1"/>
</dbReference>
<dbReference type="Pfam" id="PF14111">
    <property type="entry name" value="DUF4283"/>
    <property type="match status" value="1"/>
</dbReference>
<evidence type="ECO:0000259" key="2">
    <source>
        <dbReference type="Pfam" id="PF03372"/>
    </source>
</evidence>
<gene>
    <name evidence="4" type="ORF">GLYMA_15G162400</name>
</gene>
<dbReference type="eggNOG" id="KOG1075">
    <property type="taxonomic scope" value="Eukaryota"/>
</dbReference>
<evidence type="ECO:0000313" key="5">
    <source>
        <dbReference type="EnsemblPlants" id="KRH12253"/>
    </source>
</evidence>
<dbReference type="PaxDb" id="3847-GLYMA15G17491.1"/>
<feature type="region of interest" description="Disordered" evidence="1">
    <location>
        <begin position="1"/>
        <end position="33"/>
    </location>
</feature>
<dbReference type="EMBL" id="CM000848">
    <property type="protein sequence ID" value="KRH12253.1"/>
    <property type="molecule type" value="Genomic_DNA"/>
</dbReference>
<dbReference type="InterPro" id="IPR005135">
    <property type="entry name" value="Endo/exonuclease/phosphatase"/>
</dbReference>
<feature type="compositionally biased region" description="Polar residues" evidence="1">
    <location>
        <begin position="385"/>
        <end position="396"/>
    </location>
</feature>
<dbReference type="OMA" id="NTHRETS"/>
<evidence type="ECO:0000313" key="6">
    <source>
        <dbReference type="Proteomes" id="UP000008827"/>
    </source>
</evidence>
<dbReference type="Proteomes" id="UP000008827">
    <property type="component" value="Chromosome 15"/>
</dbReference>
<evidence type="ECO:0000259" key="3">
    <source>
        <dbReference type="Pfam" id="PF14111"/>
    </source>
</evidence>
<dbReference type="Gramene" id="KRH12253">
    <property type="protein sequence ID" value="KRH12253"/>
    <property type="gene ID" value="GLYMA_15G162400"/>
</dbReference>
<evidence type="ECO:0000313" key="4">
    <source>
        <dbReference type="EMBL" id="KRH12253.1"/>
    </source>
</evidence>
<dbReference type="FunCoup" id="K7MBQ3">
    <property type="interactions" value="10"/>
</dbReference>
<name>K7MBQ3_SOYBN</name>